<dbReference type="OrthoDB" id="105697at2157"/>
<dbReference type="SUPFAM" id="SSF52402">
    <property type="entry name" value="Adenine nucleotide alpha hydrolases-like"/>
    <property type="match status" value="1"/>
</dbReference>
<evidence type="ECO:0000259" key="2">
    <source>
        <dbReference type="Pfam" id="PF00582"/>
    </source>
</evidence>
<dbReference type="InterPro" id="IPR014729">
    <property type="entry name" value="Rossmann-like_a/b/a_fold"/>
</dbReference>
<dbReference type="PIRSF" id="PIRSF006276">
    <property type="entry name" value="UspA"/>
    <property type="match status" value="1"/>
</dbReference>
<dbReference type="PANTHER" id="PTHR46268:SF6">
    <property type="entry name" value="UNIVERSAL STRESS PROTEIN UP12"/>
    <property type="match status" value="1"/>
</dbReference>
<evidence type="ECO:0000313" key="3">
    <source>
        <dbReference type="EMBL" id="MXR50975.1"/>
    </source>
</evidence>
<proteinExistence type="inferred from homology"/>
<dbReference type="AlphaFoldDB" id="A0A6B0SZM9"/>
<comment type="caution">
    <text evidence="3">The sequence shown here is derived from an EMBL/GenBank/DDBJ whole genome shotgun (WGS) entry which is preliminary data.</text>
</comment>
<dbReference type="Proteomes" id="UP000466535">
    <property type="component" value="Unassembled WGS sequence"/>
</dbReference>
<protein>
    <submittedName>
        <fullName evidence="3">Universal stress protein</fullName>
    </submittedName>
</protein>
<dbReference type="Gene3D" id="3.40.50.620">
    <property type="entry name" value="HUPs"/>
    <property type="match status" value="1"/>
</dbReference>
<name>A0A6B0SZM9_9EURY</name>
<sequence length="143" mass="15470">MYDDILVPTDGSDSVMSVLDHTTDIATRRDATVHVLYVIDDQAFLTLDDEMKDEVLAEMQAEGEQALDAVTEETETAGLETVTSIRRGRPAEEIVDYAETAGIDVITMGTQGDDYTENILGSTSQKVVTQSPVPVLTVDVSGE</sequence>
<accession>A0A6B0SZM9</accession>
<dbReference type="EMBL" id="WUUT01000001">
    <property type="protein sequence ID" value="MXR50975.1"/>
    <property type="molecule type" value="Genomic_DNA"/>
</dbReference>
<dbReference type="CDD" id="cd00293">
    <property type="entry name" value="USP-like"/>
    <property type="match status" value="1"/>
</dbReference>
<evidence type="ECO:0000256" key="1">
    <source>
        <dbReference type="ARBA" id="ARBA00008791"/>
    </source>
</evidence>
<dbReference type="PRINTS" id="PR01438">
    <property type="entry name" value="UNVRSLSTRESS"/>
</dbReference>
<dbReference type="InterPro" id="IPR006015">
    <property type="entry name" value="Universal_stress_UspA"/>
</dbReference>
<gene>
    <name evidence="3" type="ORF">GRX03_05045</name>
</gene>
<organism evidence="3 4">
    <name type="scientific">Halovenus carboxidivorans</name>
    <dbReference type="NCBI Taxonomy" id="2692199"/>
    <lineage>
        <taxon>Archaea</taxon>
        <taxon>Methanobacteriati</taxon>
        <taxon>Methanobacteriota</taxon>
        <taxon>Stenosarchaea group</taxon>
        <taxon>Halobacteria</taxon>
        <taxon>Halobacteriales</taxon>
        <taxon>Haloarculaceae</taxon>
        <taxon>Halovenus</taxon>
    </lineage>
</organism>
<dbReference type="Pfam" id="PF00582">
    <property type="entry name" value="Usp"/>
    <property type="match status" value="1"/>
</dbReference>
<keyword evidence="4" id="KW-1185">Reference proteome</keyword>
<evidence type="ECO:0000313" key="4">
    <source>
        <dbReference type="Proteomes" id="UP000466535"/>
    </source>
</evidence>
<comment type="similarity">
    <text evidence="1">Belongs to the universal stress protein A family.</text>
</comment>
<dbReference type="PANTHER" id="PTHR46268">
    <property type="entry name" value="STRESS RESPONSE PROTEIN NHAX"/>
    <property type="match status" value="1"/>
</dbReference>
<reference evidence="3 4" key="1">
    <citation type="submission" date="2019-12" db="EMBL/GenBank/DDBJ databases">
        <title>Isolation and characterization of three novel carbon monoxide-oxidizing members of Halobacteria from salione crusts and soils.</title>
        <authorList>
            <person name="Myers M.R."/>
            <person name="King G.M."/>
        </authorList>
    </citation>
    <scope>NUCLEOTIDE SEQUENCE [LARGE SCALE GENOMIC DNA]</scope>
    <source>
        <strain evidence="3 4">WSH3</strain>
    </source>
</reference>
<feature type="domain" description="UspA" evidence="2">
    <location>
        <begin position="1"/>
        <end position="138"/>
    </location>
</feature>
<dbReference type="InterPro" id="IPR006016">
    <property type="entry name" value="UspA"/>
</dbReference>
<dbReference type="RefSeq" id="WP_159763056.1">
    <property type="nucleotide sequence ID" value="NZ_WUUT01000001.1"/>
</dbReference>